<protein>
    <recommendedName>
        <fullName evidence="3">DUF2019 domain-containing protein</fullName>
    </recommendedName>
</protein>
<accession>A0A437MKF7</accession>
<evidence type="ECO:0008006" key="3">
    <source>
        <dbReference type="Google" id="ProtNLM"/>
    </source>
</evidence>
<dbReference type="InterPro" id="IPR042236">
    <property type="entry name" value="PI3K_accessory_sf"/>
</dbReference>
<evidence type="ECO:0000313" key="1">
    <source>
        <dbReference type="EMBL" id="RVT98131.1"/>
    </source>
</evidence>
<dbReference type="OrthoDB" id="1450106at2"/>
<sequence>MKTTIEETIKLFSLEAEKKAQANEVGDSKTANKSYDKTIKAVKVLKSNGSISSLLPLLNDNRLAVRMTAAIFLLSKYENISLPVLEAIASSEGILAFTAEMTITEWKKGNLNDYL</sequence>
<gene>
    <name evidence="1" type="ORF">EOD41_17320</name>
</gene>
<dbReference type="RefSeq" id="WP_127707271.1">
    <property type="nucleotide sequence ID" value="NZ_SACK01000009.1"/>
</dbReference>
<organism evidence="1 2">
    <name type="scientific">Mucilaginibacter limnophilus</name>
    <dbReference type="NCBI Taxonomy" id="1932778"/>
    <lineage>
        <taxon>Bacteria</taxon>
        <taxon>Pseudomonadati</taxon>
        <taxon>Bacteroidota</taxon>
        <taxon>Sphingobacteriia</taxon>
        <taxon>Sphingobacteriales</taxon>
        <taxon>Sphingobacteriaceae</taxon>
        <taxon>Mucilaginibacter</taxon>
    </lineage>
</organism>
<name>A0A437MKF7_9SPHI</name>
<dbReference type="Gene3D" id="1.25.40.70">
    <property type="entry name" value="Phosphatidylinositol 3-kinase, accessory domain (PIK)"/>
    <property type="match status" value="1"/>
</dbReference>
<proteinExistence type="predicted"/>
<dbReference type="AlphaFoldDB" id="A0A437MKF7"/>
<dbReference type="EMBL" id="SACK01000009">
    <property type="protein sequence ID" value="RVT98131.1"/>
    <property type="molecule type" value="Genomic_DNA"/>
</dbReference>
<dbReference type="InterPro" id="IPR016024">
    <property type="entry name" value="ARM-type_fold"/>
</dbReference>
<comment type="caution">
    <text evidence="1">The sequence shown here is derived from an EMBL/GenBank/DDBJ whole genome shotgun (WGS) entry which is preliminary data.</text>
</comment>
<keyword evidence="2" id="KW-1185">Reference proteome</keyword>
<dbReference type="SUPFAM" id="SSF48371">
    <property type="entry name" value="ARM repeat"/>
    <property type="match status" value="1"/>
</dbReference>
<dbReference type="Proteomes" id="UP000282759">
    <property type="component" value="Unassembled WGS sequence"/>
</dbReference>
<reference evidence="1 2" key="1">
    <citation type="submission" date="2019-01" db="EMBL/GenBank/DDBJ databases">
        <authorList>
            <person name="Chen W.-M."/>
        </authorList>
    </citation>
    <scope>NUCLEOTIDE SEQUENCE [LARGE SCALE GENOMIC DNA]</scope>
    <source>
        <strain evidence="1 2">YBJ-36</strain>
    </source>
</reference>
<evidence type="ECO:0000313" key="2">
    <source>
        <dbReference type="Proteomes" id="UP000282759"/>
    </source>
</evidence>